<reference evidence="3" key="1">
    <citation type="journal article" date="2011" name="PLoS Pathog.">
        <title>Comparative genomics yields insights into niche adaptation of plant vascular wilt pathogens.</title>
        <authorList>
            <person name="Klosterman S.J."/>
            <person name="Subbarao K.V."/>
            <person name="Kang S."/>
            <person name="Veronese P."/>
            <person name="Gold S.E."/>
            <person name="Thomma B.P.H.J."/>
            <person name="Chen Z."/>
            <person name="Henrissat B."/>
            <person name="Lee Y.-H."/>
            <person name="Park J."/>
            <person name="Garcia-Pedrajas M.D."/>
            <person name="Barbara D.J."/>
            <person name="Anchieta A."/>
            <person name="de Jonge R."/>
            <person name="Santhanam P."/>
            <person name="Maruthachalam K."/>
            <person name="Atallah Z."/>
            <person name="Amyotte S.G."/>
            <person name="Paz Z."/>
            <person name="Inderbitzin P."/>
            <person name="Hayes R.J."/>
            <person name="Heiman D.I."/>
            <person name="Young S."/>
            <person name="Zeng Q."/>
            <person name="Engels R."/>
            <person name="Galagan J."/>
            <person name="Cuomo C.A."/>
            <person name="Dobinson K.F."/>
            <person name="Ma L.-J."/>
        </authorList>
    </citation>
    <scope>NUCLEOTIDE SEQUENCE [LARGE SCALE GENOMIC DNA]</scope>
    <source>
        <strain evidence="3">VaMs.102 / ATCC MYA-4576 / FGSC 10136</strain>
    </source>
</reference>
<dbReference type="RefSeq" id="XP_003005547.1">
    <property type="nucleotide sequence ID" value="XM_003005501.1"/>
</dbReference>
<dbReference type="EMBL" id="DS985217">
    <property type="protein sequence ID" value="EEY17391.1"/>
    <property type="molecule type" value="Genomic_DNA"/>
</dbReference>
<dbReference type="HOGENOM" id="CLU_007933_2_1_1"/>
<dbReference type="Gene3D" id="2.60.420.10">
    <property type="entry name" value="Maltose phosphorylase, domain 3"/>
    <property type="match status" value="1"/>
</dbReference>
<feature type="domain" description="Alpha-L-rhamnosidase C-terminal" evidence="1">
    <location>
        <begin position="709"/>
        <end position="777"/>
    </location>
</feature>
<evidence type="ECO:0000313" key="3">
    <source>
        <dbReference type="Proteomes" id="UP000008698"/>
    </source>
</evidence>
<evidence type="ECO:0000259" key="1">
    <source>
        <dbReference type="Pfam" id="PF17390"/>
    </source>
</evidence>
<dbReference type="Proteomes" id="UP000008698">
    <property type="component" value="Unassembled WGS sequence"/>
</dbReference>
<proteinExistence type="predicted"/>
<gene>
    <name evidence="2" type="ORF">VDBG_03500</name>
</gene>
<dbReference type="Pfam" id="PF17390">
    <property type="entry name" value="Bac_rhamnosid_C"/>
    <property type="match status" value="1"/>
</dbReference>
<dbReference type="OMA" id="GNLCPIQ"/>
<protein>
    <submittedName>
        <fullName evidence="2">Bacterial alpha-L-rhamnosidase domain-containing protein</fullName>
    </submittedName>
</protein>
<sequence>MSTAPQSTACPRATVNITSQSPLDLTDSAFTLSNQKGTGNIEVIFDYGRCEGGIPVFHIKSASGPEPTVPFRVTYSETRAGIDHEKGDGPFFLFSNAMDSYRSCLHDARRGTEPHMVEARHTQYSQRYQKVSLVVPETSITFSSIGFRKVRAETPVPSTFRCSDESLNSIWTDGVRTVDMCTVRQGETRPAWDVTADGTHVFAGHWAPCRQGTEWTDKIVEFEVTIGRVGASWGVHMVANGLVLCLDADERKLEAFEGLSNQSSMMPVVPRGSWPLPADMKLSGWLAVRTIVKEGTVTIVIENKQVAEIKDVQIRGMLSGGKMNTGSVAFGGPEGWLSMYRNLTVSDLDGEKLYKNSMQAPEAAAVFADFQVGTNQLACTVDGAKRDRACFGGDVFVMGRSLAYSTVDFEAWRGSIRLLVSHQTAEGYLGNLCPIQTPEHRDEGPPPSYAFYSLTYALLLVVSIKDYWMHSGEREAVESCFQKLEKLIHYADKFTNAAGLIEAPPHLQMTWFPMGGPVFGVSSSLNIAYYDALLSMATMSQNELSRPWYLSRASTLKRAMAELLWDDELGILRMGASLPADGFSQDVNAYALTKAIVPPHPRLIERLSSPSGDLPAAFQDLGHWGEFGVASPYASGFAVEALFAQGKARRAVDLLRAVWHPMSDSTGPNYSGAHWEAMKLDGSPLMHDVSLAHGWATWPVHLLPRYVAGLYPLTPGWKDIGVEPVLAALSFVECSIATPAGEVRVSVVQQEDRSSGTLSVTIPAHSRAVVKLPKGWALEGSQEIAGDGRAVTRSFHKL</sequence>
<keyword evidence="3" id="KW-1185">Reference proteome</keyword>
<dbReference type="InterPro" id="IPR008928">
    <property type="entry name" value="6-hairpin_glycosidase_sf"/>
</dbReference>
<dbReference type="SUPFAM" id="SSF48208">
    <property type="entry name" value="Six-hairpin glycosidases"/>
    <property type="match status" value="1"/>
</dbReference>
<dbReference type="InterPro" id="IPR012341">
    <property type="entry name" value="6hp_glycosidase-like_sf"/>
</dbReference>
<dbReference type="Gene3D" id="1.50.10.10">
    <property type="match status" value="1"/>
</dbReference>
<dbReference type="PANTHER" id="PTHR34987:SF4">
    <property type="entry name" value="ALPHA-L-RHAMNOSIDASE C-TERMINAL DOMAIN-CONTAINING PROTEIN"/>
    <property type="match status" value="1"/>
</dbReference>
<accession>C9SFY7</accession>
<dbReference type="KEGG" id="val:VDBG_03500"/>
<dbReference type="AlphaFoldDB" id="C9SFY7"/>
<organism evidence="3">
    <name type="scientific">Verticillium alfalfae (strain VaMs.102 / ATCC MYA-4576 / FGSC 10136)</name>
    <name type="common">Verticillium wilt of alfalfa</name>
    <name type="synonym">Verticillium albo-atrum</name>
    <dbReference type="NCBI Taxonomy" id="526221"/>
    <lineage>
        <taxon>Eukaryota</taxon>
        <taxon>Fungi</taxon>
        <taxon>Dikarya</taxon>
        <taxon>Ascomycota</taxon>
        <taxon>Pezizomycotina</taxon>
        <taxon>Sordariomycetes</taxon>
        <taxon>Hypocreomycetidae</taxon>
        <taxon>Glomerellales</taxon>
        <taxon>Plectosphaerellaceae</taxon>
        <taxon>Verticillium</taxon>
    </lineage>
</organism>
<dbReference type="GeneID" id="9532232"/>
<dbReference type="InterPro" id="IPR035398">
    <property type="entry name" value="Bac_rhamnosid_C"/>
</dbReference>
<name>C9SFY7_VERA1</name>
<dbReference type="PANTHER" id="PTHR34987">
    <property type="entry name" value="C, PUTATIVE (AFU_ORTHOLOGUE AFUA_3G02880)-RELATED"/>
    <property type="match status" value="1"/>
</dbReference>
<evidence type="ECO:0000313" key="2">
    <source>
        <dbReference type="EMBL" id="EEY17391.1"/>
    </source>
</evidence>
<dbReference type="GO" id="GO:0005975">
    <property type="term" value="P:carbohydrate metabolic process"/>
    <property type="evidence" value="ECO:0007669"/>
    <property type="project" value="InterPro"/>
</dbReference>
<dbReference type="eggNOG" id="ENOG502QV6N">
    <property type="taxonomic scope" value="Eukaryota"/>
</dbReference>
<dbReference type="GO" id="GO:0003824">
    <property type="term" value="F:catalytic activity"/>
    <property type="evidence" value="ECO:0007669"/>
    <property type="project" value="UniProtKB-ARBA"/>
</dbReference>
<dbReference type="OrthoDB" id="10036721at2759"/>